<dbReference type="EMBL" id="CP031422">
    <property type="protein sequence ID" value="AZS39073.1"/>
    <property type="molecule type" value="Genomic_DNA"/>
</dbReference>
<accession>A0A3Q9J229</accession>
<dbReference type="InterPro" id="IPR042099">
    <property type="entry name" value="ANL_N_sf"/>
</dbReference>
<reference evidence="1 2" key="1">
    <citation type="submission" date="2018-08" db="EMBL/GenBank/DDBJ databases">
        <title>Microbacterium oxydans strain HG3.</title>
        <authorList>
            <person name="ORTET P."/>
        </authorList>
    </citation>
    <scope>NUCLEOTIDE SEQUENCE [LARGE SCALE GENOMIC DNA]</scope>
    <source>
        <strain evidence="1 2">HG3</strain>
    </source>
</reference>
<name>A0A3Q9J229_9MICO</name>
<proteinExistence type="predicted"/>
<protein>
    <recommendedName>
        <fullName evidence="3">Phenylacetate--CoA ligase</fullName>
    </recommendedName>
</protein>
<dbReference type="SUPFAM" id="SSF56801">
    <property type="entry name" value="Acetyl-CoA synthetase-like"/>
    <property type="match status" value="1"/>
</dbReference>
<dbReference type="AlphaFoldDB" id="A0A3Q9J229"/>
<evidence type="ECO:0008006" key="3">
    <source>
        <dbReference type="Google" id="ProtNLM"/>
    </source>
</evidence>
<gene>
    <name evidence="1" type="ORF">CVS54_00373</name>
</gene>
<evidence type="ECO:0000313" key="1">
    <source>
        <dbReference type="EMBL" id="AZS39073.1"/>
    </source>
</evidence>
<dbReference type="Gene3D" id="3.40.50.12780">
    <property type="entry name" value="N-terminal domain of ligase-like"/>
    <property type="match status" value="1"/>
</dbReference>
<dbReference type="InterPro" id="IPR053158">
    <property type="entry name" value="CapK_Type1_Caps_Biosynth"/>
</dbReference>
<dbReference type="Proteomes" id="UP000274841">
    <property type="component" value="Chromosome"/>
</dbReference>
<dbReference type="PANTHER" id="PTHR36932:SF1">
    <property type="entry name" value="CAPSULAR POLYSACCHARIDE BIOSYNTHESIS PROTEIN"/>
    <property type="match status" value="1"/>
</dbReference>
<dbReference type="RefSeq" id="WP_127011629.1">
    <property type="nucleotide sequence ID" value="NZ_CP031422.1"/>
</dbReference>
<sequence length="438" mass="48496">MEVISQLRAAVPQSIDEMRAAREEDEISAIRQSIIRYARSARGEANVLLRERLEYALTHAPYYQAGEMKLDADAILSSVPPLRKTELQNRFAELICRGSDGEVFGDDLYVASTSGSTGVPTTVIRDTESAFWDTVAHQRIADEYRVSDDDDVWDFGLRDPEDPILSVEPLLPGRLRWKFRRFDSGQSFNDEIISGAVELSSPGLIIGAPSRLIDVAAFLERNKITVRPKVVITTFEQISSSQQEYLSKTFGAPVRRMYGTAETGMAGWDCEEGNLHFDTDCVWPETEPSSAQEDAYRILLTPLRNAAMALLRYETGDLTNSALSAACPCGAGTPMVTSLIGRESAVLYDPEGRSYSPFSVLEVVGRLQARTAFQLQQRDRSHVEVHLAGPVNDPETLATRIVDELSATPQNTLRFVVFESSELKQAATGKINPVLQLI</sequence>
<dbReference type="KEGG" id="moy:CVS54_00373"/>
<dbReference type="PANTHER" id="PTHR36932">
    <property type="entry name" value="CAPSULAR POLYSACCHARIDE BIOSYNTHESIS PROTEIN"/>
    <property type="match status" value="1"/>
</dbReference>
<organism evidence="1 2">
    <name type="scientific">Microbacterium oxydans</name>
    <dbReference type="NCBI Taxonomy" id="82380"/>
    <lineage>
        <taxon>Bacteria</taxon>
        <taxon>Bacillati</taxon>
        <taxon>Actinomycetota</taxon>
        <taxon>Actinomycetes</taxon>
        <taxon>Micrococcales</taxon>
        <taxon>Microbacteriaceae</taxon>
        <taxon>Microbacterium</taxon>
    </lineage>
</organism>
<evidence type="ECO:0000313" key="2">
    <source>
        <dbReference type="Proteomes" id="UP000274841"/>
    </source>
</evidence>